<dbReference type="AlphaFoldDB" id="A0A8J5CQA4"/>
<evidence type="ECO:0000313" key="2">
    <source>
        <dbReference type="Proteomes" id="UP000770661"/>
    </source>
</evidence>
<comment type="caution">
    <text evidence="1">The sequence shown here is derived from an EMBL/GenBank/DDBJ whole genome shotgun (WGS) entry which is preliminary data.</text>
</comment>
<gene>
    <name evidence="1" type="ORF">GWK47_055124</name>
</gene>
<accession>A0A8J5CQA4</accession>
<keyword evidence="2" id="KW-1185">Reference proteome</keyword>
<sequence length="414" mass="45311">MECLRLLRAFDKIATLQAYVYSQPPQVVFIQKLCGFISIPGCTNSPGVISYVHHVRMASLLICIPPSSPRLSANSDDADRDLSASVRWLWEMEDPGSQCVLRPYQKYLTWGTSTLGIDLGTVVCGIGAGIAFCNTFNANHSHSLDTGGATHGRGGNRDHIITFVWWRPMSRATHATAAAPYSGPFLTGTHFRPIGSLWTLAFFFQRTYSVSHLHRYQASRDGLGPLTACVRTESWHTSEGQHQSADECWDKCGTFRKVTKKRTANALHHSPGSTPKPLFETGARTVAGRQPSRACFRRPGTLDGAGHRALRADGSVVEGMTMDPTLSTEANCDGSGLEASRPAPVDGWYHILFSWSSVSYITSPGNPLLQLYNLCYRLGYICPPPGPAAQLSPIPKPGTDKFRPSIPHILLRKA</sequence>
<protein>
    <submittedName>
        <fullName evidence="1">Uncharacterized protein</fullName>
    </submittedName>
</protein>
<dbReference type="EMBL" id="JACEEZ010018180">
    <property type="protein sequence ID" value="KAG0717091.1"/>
    <property type="molecule type" value="Genomic_DNA"/>
</dbReference>
<organism evidence="1 2">
    <name type="scientific">Chionoecetes opilio</name>
    <name type="common">Atlantic snow crab</name>
    <name type="synonym">Cancer opilio</name>
    <dbReference type="NCBI Taxonomy" id="41210"/>
    <lineage>
        <taxon>Eukaryota</taxon>
        <taxon>Metazoa</taxon>
        <taxon>Ecdysozoa</taxon>
        <taxon>Arthropoda</taxon>
        <taxon>Crustacea</taxon>
        <taxon>Multicrustacea</taxon>
        <taxon>Malacostraca</taxon>
        <taxon>Eumalacostraca</taxon>
        <taxon>Eucarida</taxon>
        <taxon>Decapoda</taxon>
        <taxon>Pleocyemata</taxon>
        <taxon>Brachyura</taxon>
        <taxon>Eubrachyura</taxon>
        <taxon>Majoidea</taxon>
        <taxon>Majidae</taxon>
        <taxon>Chionoecetes</taxon>
    </lineage>
</organism>
<reference evidence="1" key="1">
    <citation type="submission" date="2020-07" db="EMBL/GenBank/DDBJ databases">
        <title>The High-quality genome of the commercially important snow crab, Chionoecetes opilio.</title>
        <authorList>
            <person name="Jeong J.-H."/>
            <person name="Ryu S."/>
        </authorList>
    </citation>
    <scope>NUCLEOTIDE SEQUENCE</scope>
    <source>
        <strain evidence="1">MADBK_172401_WGS</strain>
        <tissue evidence="1">Digestive gland</tissue>
    </source>
</reference>
<dbReference type="Proteomes" id="UP000770661">
    <property type="component" value="Unassembled WGS sequence"/>
</dbReference>
<evidence type="ECO:0000313" key="1">
    <source>
        <dbReference type="EMBL" id="KAG0717091.1"/>
    </source>
</evidence>
<name>A0A8J5CQA4_CHIOP</name>
<proteinExistence type="predicted"/>